<evidence type="ECO:0000313" key="1">
    <source>
        <dbReference type="EMBL" id="TKG32617.1"/>
    </source>
</evidence>
<protein>
    <submittedName>
        <fullName evidence="1">Uncharacterized protein</fullName>
    </submittedName>
</protein>
<dbReference type="AlphaFoldDB" id="A0AB38NR46"/>
<comment type="caution">
    <text evidence="1">The sequence shown here is derived from an EMBL/GenBank/DDBJ whole genome shotgun (WGS) entry which is preliminary data.</text>
</comment>
<proteinExistence type="predicted"/>
<evidence type="ECO:0000313" key="2">
    <source>
        <dbReference type="Proteomes" id="UP000308018"/>
    </source>
</evidence>
<accession>A0AB38NR46</accession>
<reference evidence="1 2" key="1">
    <citation type="submission" date="2019-04" db="EMBL/GenBank/DDBJ databases">
        <title>A reverse ecology approach based on a biological definition of microbial populations.</title>
        <authorList>
            <person name="Arevalo P."/>
            <person name="Vaninsberghe D."/>
            <person name="Elsherbini J."/>
            <person name="Gore J."/>
            <person name="Polz M."/>
        </authorList>
    </citation>
    <scope>NUCLEOTIDE SEQUENCE [LARGE SCALE GENOMIC DNA]</scope>
    <source>
        <strain evidence="1 2">10N.222.45.A8</strain>
    </source>
</reference>
<dbReference type="RefSeq" id="WP_133151985.1">
    <property type="nucleotide sequence ID" value="NZ_MDBG01000002.1"/>
</dbReference>
<name>A0AB38NR46_9VIBR</name>
<gene>
    <name evidence="1" type="ORF">FC057_12435</name>
</gene>
<dbReference type="Proteomes" id="UP000308018">
    <property type="component" value="Unassembled WGS sequence"/>
</dbReference>
<organism evidence="1 2">
    <name type="scientific">Vibrio tasmaniensis</name>
    <dbReference type="NCBI Taxonomy" id="212663"/>
    <lineage>
        <taxon>Bacteria</taxon>
        <taxon>Pseudomonadati</taxon>
        <taxon>Pseudomonadota</taxon>
        <taxon>Gammaproteobacteria</taxon>
        <taxon>Vibrionales</taxon>
        <taxon>Vibrionaceae</taxon>
        <taxon>Vibrio</taxon>
    </lineage>
</organism>
<dbReference type="EMBL" id="SYVV01000021">
    <property type="protein sequence ID" value="TKG32617.1"/>
    <property type="molecule type" value="Genomic_DNA"/>
</dbReference>
<sequence>MKLVKEELMMNSKFSKLILGLTLALPFLPAICNAGDWVSRGHWEFQESVDYNKFPDSRWKQTVVFDIYDTSPESRTTVQRELAEIGNMVNGKGLVKNYNRMTSLSEKWVNSYINSFGQIPGRFKEKTARRDLLGMNIMLFSHKLNGQSSADLYKLYDNLQSLRHHTLYRKWFTCTIGNGDKERSVKCEDVVIPFISKAKLARVTNQFSKLYGFNPNKSSFVMYNKTTNELLVARYKQQNPDDLVKLYPINLNTGKGGAPLFLSEFRF</sequence>